<evidence type="ECO:0000313" key="1">
    <source>
        <dbReference type="EMBL" id="GGN99191.1"/>
    </source>
</evidence>
<protein>
    <submittedName>
        <fullName evidence="1">Uncharacterized protein</fullName>
    </submittedName>
</protein>
<comment type="caution">
    <text evidence="1">The sequence shown here is derived from an EMBL/GenBank/DDBJ whole genome shotgun (WGS) entry which is preliminary data.</text>
</comment>
<dbReference type="EMBL" id="BMMN01000001">
    <property type="protein sequence ID" value="GGN99191.1"/>
    <property type="molecule type" value="Genomic_DNA"/>
</dbReference>
<dbReference type="AlphaFoldDB" id="A0A8H9GZX7"/>
<proteinExistence type="predicted"/>
<sequence length="70" mass="7330">MSDAGSHVQSLGDIQVSELVWEAARARAAEDGIGLDDAVRILLRAYAYGRLSVVSASNGKPHIVAAVEVP</sequence>
<reference evidence="1" key="1">
    <citation type="journal article" date="2014" name="Int. J. Syst. Evol. Microbiol.">
        <title>Complete genome sequence of Corynebacterium casei LMG S-19264T (=DSM 44701T), isolated from a smear-ripened cheese.</title>
        <authorList>
            <consortium name="US DOE Joint Genome Institute (JGI-PGF)"/>
            <person name="Walter F."/>
            <person name="Albersmeier A."/>
            <person name="Kalinowski J."/>
            <person name="Ruckert C."/>
        </authorList>
    </citation>
    <scope>NUCLEOTIDE SEQUENCE</scope>
    <source>
        <strain evidence="1">CGMCC 4.7138</strain>
    </source>
</reference>
<accession>A0A8H9GZX7</accession>
<gene>
    <name evidence="1" type="ORF">GCM10011574_04550</name>
</gene>
<keyword evidence="2" id="KW-1185">Reference proteome</keyword>
<evidence type="ECO:0000313" key="2">
    <source>
        <dbReference type="Proteomes" id="UP000653480"/>
    </source>
</evidence>
<reference evidence="1" key="2">
    <citation type="submission" date="2020-09" db="EMBL/GenBank/DDBJ databases">
        <authorList>
            <person name="Sun Q."/>
            <person name="Zhou Y."/>
        </authorList>
    </citation>
    <scope>NUCLEOTIDE SEQUENCE</scope>
    <source>
        <strain evidence="1">CGMCC 4.7138</strain>
    </source>
</reference>
<organism evidence="1 2">
    <name type="scientific">Microbispora bryophytorum</name>
    <dbReference type="NCBI Taxonomy" id="1460882"/>
    <lineage>
        <taxon>Bacteria</taxon>
        <taxon>Bacillati</taxon>
        <taxon>Actinomycetota</taxon>
        <taxon>Actinomycetes</taxon>
        <taxon>Streptosporangiales</taxon>
        <taxon>Streptosporangiaceae</taxon>
        <taxon>Microbispora</taxon>
    </lineage>
</organism>
<name>A0A8H9GZX7_9ACTN</name>
<dbReference type="Proteomes" id="UP000653480">
    <property type="component" value="Unassembled WGS sequence"/>
</dbReference>